<dbReference type="Proteomes" id="UP000663856">
    <property type="component" value="Unassembled WGS sequence"/>
</dbReference>
<dbReference type="AlphaFoldDB" id="A0A816N9M1"/>
<dbReference type="EMBL" id="CAJNRF010002040">
    <property type="protein sequence ID" value="CAF2032938.1"/>
    <property type="molecule type" value="Genomic_DNA"/>
</dbReference>
<evidence type="ECO:0000313" key="1">
    <source>
        <dbReference type="EMBL" id="CAF2032938.1"/>
    </source>
</evidence>
<comment type="caution">
    <text evidence="1">The sequence shown here is derived from an EMBL/GenBank/DDBJ whole genome shotgun (WGS) entry which is preliminary data.</text>
</comment>
<gene>
    <name evidence="1" type="ORF">WKI299_LOCUS6858</name>
</gene>
<accession>A0A816N9M1</accession>
<protein>
    <submittedName>
        <fullName evidence="1">Uncharacterized protein</fullName>
    </submittedName>
</protein>
<sequence length="155" mass="18380">MAYNELPSVLNTTQKRHHLKINYVELKQLTKYLKYFHDVIVKLDCERMSAIRLVVTYKQLLLNRSSKNDDDYLDLVELKCYISKHLNNYWIIHYIGMLLHPSLKSFQLISDEKTACYCINEIANNKHKNKVRKTTQSTNTLDEIFDVPDNEDNIQ</sequence>
<evidence type="ECO:0000313" key="2">
    <source>
        <dbReference type="Proteomes" id="UP000663856"/>
    </source>
</evidence>
<reference evidence="1" key="1">
    <citation type="submission" date="2021-02" db="EMBL/GenBank/DDBJ databases">
        <authorList>
            <person name="Nowell W R."/>
        </authorList>
    </citation>
    <scope>NUCLEOTIDE SEQUENCE</scope>
</reference>
<name>A0A816N9M1_9BILA</name>
<organism evidence="1 2">
    <name type="scientific">Rotaria magnacalcarata</name>
    <dbReference type="NCBI Taxonomy" id="392030"/>
    <lineage>
        <taxon>Eukaryota</taxon>
        <taxon>Metazoa</taxon>
        <taxon>Spiralia</taxon>
        <taxon>Gnathifera</taxon>
        <taxon>Rotifera</taxon>
        <taxon>Eurotatoria</taxon>
        <taxon>Bdelloidea</taxon>
        <taxon>Philodinida</taxon>
        <taxon>Philodinidae</taxon>
        <taxon>Rotaria</taxon>
    </lineage>
</organism>
<proteinExistence type="predicted"/>